<dbReference type="Gene3D" id="4.10.1230.10">
    <property type="entry name" value="Ecotin, trypsin inhibitor"/>
    <property type="match status" value="1"/>
</dbReference>
<protein>
    <submittedName>
        <fullName evidence="3">Ecotin</fullName>
    </submittedName>
</protein>
<dbReference type="SUPFAM" id="SSF49772">
    <property type="entry name" value="Ecotin, trypsin inhibitor"/>
    <property type="match status" value="1"/>
</dbReference>
<dbReference type="EMBL" id="CP019706">
    <property type="protein sequence ID" value="ARJ43079.1"/>
    <property type="molecule type" value="Genomic_DNA"/>
</dbReference>
<dbReference type="GO" id="GO:0004867">
    <property type="term" value="F:serine-type endopeptidase inhibitor activity"/>
    <property type="evidence" value="ECO:0007669"/>
    <property type="project" value="InterPro"/>
</dbReference>
<dbReference type="InterPro" id="IPR005658">
    <property type="entry name" value="Prot_inh_ecotin"/>
</dbReference>
<dbReference type="AlphaFoldDB" id="A0A1W6B7N9"/>
<dbReference type="InterPro" id="IPR027438">
    <property type="entry name" value="Ecotin_C"/>
</dbReference>
<evidence type="ECO:0000256" key="2">
    <source>
        <dbReference type="SAM" id="SignalP"/>
    </source>
</evidence>
<dbReference type="KEGG" id="palh:B1H58_14270"/>
<dbReference type="STRING" id="1891675.B1H58_14270"/>
<keyword evidence="2" id="KW-0732">Signal</keyword>
<dbReference type="Proteomes" id="UP000192900">
    <property type="component" value="Chromosome"/>
</dbReference>
<dbReference type="PIRSF" id="PIRSF006865">
    <property type="entry name" value="Prot_inh_ecotin"/>
    <property type="match status" value="1"/>
</dbReference>
<name>A0A1W6B7N9_9GAMM</name>
<proteinExistence type="inferred from homology"/>
<evidence type="ECO:0000256" key="1">
    <source>
        <dbReference type="ARBA" id="ARBA00010558"/>
    </source>
</evidence>
<gene>
    <name evidence="3" type="ORF">B1H58_14270</name>
</gene>
<feature type="chain" id="PRO_5012099828" evidence="2">
    <location>
        <begin position="20"/>
        <end position="166"/>
    </location>
</feature>
<accession>A0A1W6B7N9</accession>
<dbReference type="Gene3D" id="2.60.40.550">
    <property type="entry name" value="Ecotin"/>
    <property type="match status" value="1"/>
</dbReference>
<evidence type="ECO:0000313" key="3">
    <source>
        <dbReference type="EMBL" id="ARJ43079.1"/>
    </source>
</evidence>
<sequence length="166" mass="18401">MKMKAILLSALCVTVSACAQQPKKAEGHPQLESVAPYPAAEKGQVRQVIWLPQQQNEESYKVELLIGKTLEVDCNQHLMGAQIEQQTLNGWGYDYYVVKSLTPPASTRMACINGSKHQAFITANIGAHSLQRYNSKLPIVVYTPADVQVKYRLWQADSAVNDAVTQ</sequence>
<dbReference type="PROSITE" id="PS51257">
    <property type="entry name" value="PROKAR_LIPOPROTEIN"/>
    <property type="match status" value="1"/>
</dbReference>
<dbReference type="PANTHER" id="PTHR35890:SF3">
    <property type="entry name" value="ECOTIN"/>
    <property type="match status" value="1"/>
</dbReference>
<keyword evidence="4" id="KW-1185">Reference proteome</keyword>
<comment type="similarity">
    <text evidence="1">Belongs to the protease inhibitor I11 (ecotin) family.</text>
</comment>
<organism evidence="3 4">
    <name type="scientific">Pantoea alhagi</name>
    <dbReference type="NCBI Taxonomy" id="1891675"/>
    <lineage>
        <taxon>Bacteria</taxon>
        <taxon>Pseudomonadati</taxon>
        <taxon>Pseudomonadota</taxon>
        <taxon>Gammaproteobacteria</taxon>
        <taxon>Enterobacterales</taxon>
        <taxon>Erwiniaceae</taxon>
        <taxon>Pantoea</taxon>
    </lineage>
</organism>
<dbReference type="NCBIfam" id="NF002987">
    <property type="entry name" value="PRK03719.1"/>
    <property type="match status" value="1"/>
</dbReference>
<dbReference type="PANTHER" id="PTHR35890">
    <property type="match status" value="1"/>
</dbReference>
<dbReference type="Pfam" id="PF03974">
    <property type="entry name" value="Ecotin"/>
    <property type="match status" value="1"/>
</dbReference>
<evidence type="ECO:0000313" key="4">
    <source>
        <dbReference type="Proteomes" id="UP000192900"/>
    </source>
</evidence>
<feature type="signal peptide" evidence="2">
    <location>
        <begin position="1"/>
        <end position="19"/>
    </location>
</feature>
<reference evidence="3 4" key="1">
    <citation type="submission" date="2017-02" db="EMBL/GenBank/DDBJ databases">
        <title>Complete genome sequence of the drought resistance-promoting endophyte Pantoea alhagi LTYR-11Z.</title>
        <authorList>
            <person name="Zhang L."/>
        </authorList>
    </citation>
    <scope>NUCLEOTIDE SEQUENCE [LARGE SCALE GENOMIC DNA]</scope>
    <source>
        <strain evidence="3 4">LTYR-11Z</strain>
    </source>
</reference>
<dbReference type="InterPro" id="IPR036198">
    <property type="entry name" value="Ecotin_sf"/>
</dbReference>
<dbReference type="RefSeq" id="WP_085071133.1">
    <property type="nucleotide sequence ID" value="NZ_CP019706.1"/>
</dbReference>